<comment type="caution">
    <text evidence="1">The sequence shown here is derived from an EMBL/GenBank/DDBJ whole genome shotgun (WGS) entry which is preliminary data.</text>
</comment>
<sequence>MCGVGYIKCSSSNGTQLWCVTVDWLRTVWVEVCNGVDTVIGMSAADFDDLEFARQQLHLAVAELSGTEMTPRDRVQLGLLAAQVALSDRLSALIPGNATAEADPTEHPSVDNGLAIVDELALAAGKASEDVRWTPALCERILRTSSPAGHRLVQALLAEGGSASIDRLTELTGDTTLRAATQSLNMAARREGAAHTLPERRLIQAHRFPHPVTSKVSAYSLPAEAISSFTTAVGLLGEMHRRLYEPPAS</sequence>
<reference evidence="1" key="1">
    <citation type="journal article" date="2014" name="Int. J. Syst. Evol. Microbiol.">
        <title>Complete genome sequence of Corynebacterium casei LMG S-19264T (=DSM 44701T), isolated from a smear-ripened cheese.</title>
        <authorList>
            <consortium name="US DOE Joint Genome Institute (JGI-PGF)"/>
            <person name="Walter F."/>
            <person name="Albersmeier A."/>
            <person name="Kalinowski J."/>
            <person name="Ruckert C."/>
        </authorList>
    </citation>
    <scope>NUCLEOTIDE SEQUENCE</scope>
    <source>
        <strain evidence="1">CGMCC 4.3508</strain>
    </source>
</reference>
<evidence type="ECO:0000313" key="1">
    <source>
        <dbReference type="EMBL" id="GGL47257.1"/>
    </source>
</evidence>
<dbReference type="Proteomes" id="UP000638263">
    <property type="component" value="Unassembled WGS sequence"/>
</dbReference>
<proteinExistence type="predicted"/>
<organism evidence="1 2">
    <name type="scientific">Nocardia jinanensis</name>
    <dbReference type="NCBI Taxonomy" id="382504"/>
    <lineage>
        <taxon>Bacteria</taxon>
        <taxon>Bacillati</taxon>
        <taxon>Actinomycetota</taxon>
        <taxon>Actinomycetes</taxon>
        <taxon>Mycobacteriales</taxon>
        <taxon>Nocardiaceae</taxon>
        <taxon>Nocardia</taxon>
    </lineage>
</organism>
<dbReference type="EMBL" id="BMMH01000049">
    <property type="protein sequence ID" value="GGL47257.1"/>
    <property type="molecule type" value="Genomic_DNA"/>
</dbReference>
<keyword evidence="2" id="KW-1185">Reference proteome</keyword>
<evidence type="ECO:0000313" key="2">
    <source>
        <dbReference type="Proteomes" id="UP000638263"/>
    </source>
</evidence>
<name>A0A917RZ40_9NOCA</name>
<accession>A0A917RZ40</accession>
<protein>
    <submittedName>
        <fullName evidence="1">Uncharacterized protein</fullName>
    </submittedName>
</protein>
<gene>
    <name evidence="1" type="ORF">GCM10011588_72650</name>
</gene>
<dbReference type="AlphaFoldDB" id="A0A917RZ40"/>
<reference evidence="1" key="2">
    <citation type="submission" date="2020-09" db="EMBL/GenBank/DDBJ databases">
        <authorList>
            <person name="Sun Q."/>
            <person name="Zhou Y."/>
        </authorList>
    </citation>
    <scope>NUCLEOTIDE SEQUENCE</scope>
    <source>
        <strain evidence="1">CGMCC 4.3508</strain>
    </source>
</reference>